<dbReference type="OrthoDB" id="794755at2"/>
<dbReference type="RefSeq" id="WP_157539588.1">
    <property type="nucleotide sequence ID" value="NZ_WQLA01000001.1"/>
</dbReference>
<organism evidence="1 2">
    <name type="scientific">Mucilaginibacter aquatilis</name>
    <dbReference type="NCBI Taxonomy" id="1517760"/>
    <lineage>
        <taxon>Bacteria</taxon>
        <taxon>Pseudomonadati</taxon>
        <taxon>Bacteroidota</taxon>
        <taxon>Sphingobacteriia</taxon>
        <taxon>Sphingobacteriales</taxon>
        <taxon>Sphingobacteriaceae</taxon>
        <taxon>Mucilaginibacter</taxon>
    </lineage>
</organism>
<sequence length="110" mass="13632">MYTAKIIRHRHKFHHYMNDDLKEVKEETHFKIVFSEPAEFDRFREWIKQHEGEYNYNKEESRQEGKFPKVPMFHDEICWCDIMTYYLLHVAGYNFHSTIHPYKGEVYVKN</sequence>
<keyword evidence="2" id="KW-1185">Reference proteome</keyword>
<reference evidence="1 2" key="1">
    <citation type="submission" date="2019-12" db="EMBL/GenBank/DDBJ databases">
        <title>Mucilaginibacter sp. HME9299 genome sequencing and assembly.</title>
        <authorList>
            <person name="Kang H."/>
            <person name="Kim H."/>
            <person name="Joh K."/>
        </authorList>
    </citation>
    <scope>NUCLEOTIDE SEQUENCE [LARGE SCALE GENOMIC DNA]</scope>
    <source>
        <strain evidence="1 2">HME9299</strain>
    </source>
</reference>
<proteinExistence type="predicted"/>
<gene>
    <name evidence="1" type="ORF">GO816_01520</name>
</gene>
<evidence type="ECO:0000313" key="1">
    <source>
        <dbReference type="EMBL" id="MVN89795.1"/>
    </source>
</evidence>
<dbReference type="AlphaFoldDB" id="A0A6I4I3T2"/>
<dbReference type="EMBL" id="WQLA01000001">
    <property type="protein sequence ID" value="MVN89795.1"/>
    <property type="molecule type" value="Genomic_DNA"/>
</dbReference>
<evidence type="ECO:0000313" key="2">
    <source>
        <dbReference type="Proteomes" id="UP000434850"/>
    </source>
</evidence>
<dbReference type="Proteomes" id="UP000434850">
    <property type="component" value="Unassembled WGS sequence"/>
</dbReference>
<name>A0A6I4I3T2_9SPHI</name>
<protein>
    <submittedName>
        <fullName evidence="1">Uncharacterized protein</fullName>
    </submittedName>
</protein>
<comment type="caution">
    <text evidence="1">The sequence shown here is derived from an EMBL/GenBank/DDBJ whole genome shotgun (WGS) entry which is preliminary data.</text>
</comment>
<accession>A0A6I4I3T2</accession>